<proteinExistence type="predicted"/>
<protein>
    <submittedName>
        <fullName evidence="1">Uncharacterized protein</fullName>
    </submittedName>
</protein>
<reference evidence="1 2" key="1">
    <citation type="submission" date="2017-09" db="EMBL/GenBank/DDBJ databases">
        <title>Depth-based differentiation of microbial function through sediment-hosted aquifers and enrichment of novel symbionts in the deep terrestrial subsurface.</title>
        <authorList>
            <person name="Probst A.J."/>
            <person name="Ladd B."/>
            <person name="Jarett J.K."/>
            <person name="Geller-Mcgrath D.E."/>
            <person name="Sieber C.M."/>
            <person name="Emerson J.B."/>
            <person name="Anantharaman K."/>
            <person name="Thomas B.C."/>
            <person name="Malmstrom R."/>
            <person name="Stieglmeier M."/>
            <person name="Klingl A."/>
            <person name="Woyke T."/>
            <person name="Ryan C.M."/>
            <person name="Banfield J.F."/>
        </authorList>
    </citation>
    <scope>NUCLEOTIDE SEQUENCE [LARGE SCALE GENOMIC DNA]</scope>
    <source>
        <strain evidence="1">CG08_land_8_20_14_0_20_45_16</strain>
    </source>
</reference>
<name>A0A2H0XYY1_UNCSA</name>
<comment type="caution">
    <text evidence="1">The sequence shown here is derived from an EMBL/GenBank/DDBJ whole genome shotgun (WGS) entry which is preliminary data.</text>
</comment>
<dbReference type="EMBL" id="PEYM01000059">
    <property type="protein sequence ID" value="PIS30229.1"/>
    <property type="molecule type" value="Genomic_DNA"/>
</dbReference>
<evidence type="ECO:0000313" key="2">
    <source>
        <dbReference type="Proteomes" id="UP000231343"/>
    </source>
</evidence>
<gene>
    <name evidence="1" type="ORF">COT42_03375</name>
</gene>
<dbReference type="AlphaFoldDB" id="A0A2H0XYY1"/>
<evidence type="ECO:0000313" key="1">
    <source>
        <dbReference type="EMBL" id="PIS30229.1"/>
    </source>
</evidence>
<dbReference type="Proteomes" id="UP000231343">
    <property type="component" value="Unassembled WGS sequence"/>
</dbReference>
<accession>A0A2H0XYY1</accession>
<organism evidence="1 2">
    <name type="scientific">Candidatus Saganbacteria bacterium CG08_land_8_20_14_0_20_45_16</name>
    <dbReference type="NCBI Taxonomy" id="2014293"/>
    <lineage>
        <taxon>Bacteria</taxon>
        <taxon>Bacillati</taxon>
        <taxon>Saganbacteria</taxon>
    </lineage>
</organism>
<sequence>MGTIAFRSEDISLPNGSKMALGIDGGHWVLIYQKEAGAHFCVYNFLQAEKKLLVDEKLGGEKELQEFKTLVNYFFENANINDLVTISPPKE</sequence>